<gene>
    <name evidence="1" type="ORF">KM842_10385</name>
</gene>
<keyword evidence="2" id="KW-1185">Reference proteome</keyword>
<proteinExistence type="predicted"/>
<organism evidence="1 2">
    <name type="scientific">Curtobacterium aetherium</name>
    <dbReference type="NCBI Taxonomy" id="2841594"/>
    <lineage>
        <taxon>Bacteria</taxon>
        <taxon>Bacillati</taxon>
        <taxon>Actinomycetota</taxon>
        <taxon>Actinomycetes</taxon>
        <taxon>Micrococcales</taxon>
        <taxon>Microbacteriaceae</taxon>
        <taxon>Curtobacterium</taxon>
    </lineage>
</organism>
<evidence type="ECO:0000313" key="1">
    <source>
        <dbReference type="EMBL" id="QWS32690.1"/>
    </source>
</evidence>
<sequence length="165" mass="18523">MADGPWSAEFAQARGEASPYERKVLTDGVVTAAELSDSHRRVQSCMHDGGFDLEWSEENTYEVTPSDGSALTEGVDAALEKTRLACLDRWDHSITYLFTETRRNPEKQDDAKITAACLRTSGLVGPDYTERRWRSEHDTGTFSFDEYDPAAVQCRLDPLGLWRQG</sequence>
<dbReference type="EMBL" id="CP076544">
    <property type="protein sequence ID" value="QWS32690.1"/>
    <property type="molecule type" value="Genomic_DNA"/>
</dbReference>
<accession>A0ACD1E1B2</accession>
<reference evidence="1" key="1">
    <citation type="submission" date="2021-06" db="EMBL/GenBank/DDBJ databases">
        <authorList>
            <person name="Ellington A.J."/>
            <person name="Bryan N.C."/>
            <person name="Christner B.C."/>
            <person name="Reisch C.R."/>
        </authorList>
    </citation>
    <scope>NUCLEOTIDE SEQUENCE</scope>
    <source>
        <strain evidence="1">L6-1</strain>
    </source>
</reference>
<evidence type="ECO:0000313" key="2">
    <source>
        <dbReference type="Proteomes" id="UP000681794"/>
    </source>
</evidence>
<name>A0ACD1E1B2_9MICO</name>
<dbReference type="Proteomes" id="UP000681794">
    <property type="component" value="Chromosome"/>
</dbReference>
<protein>
    <submittedName>
        <fullName evidence="1">Uncharacterized protein</fullName>
    </submittedName>
</protein>